<accession>A0AAC9PV22</accession>
<dbReference type="EMBL" id="CP016076">
    <property type="protein sequence ID" value="APU17828.1"/>
    <property type="molecule type" value="Genomic_DNA"/>
</dbReference>
<keyword evidence="3" id="KW-1185">Reference proteome</keyword>
<dbReference type="Proteomes" id="UP000185511">
    <property type="component" value="Chromosome"/>
</dbReference>
<organism evidence="2 3">
    <name type="scientific">Actinoalloteichus fjordicus</name>
    <dbReference type="NCBI Taxonomy" id="1612552"/>
    <lineage>
        <taxon>Bacteria</taxon>
        <taxon>Bacillati</taxon>
        <taxon>Actinomycetota</taxon>
        <taxon>Actinomycetes</taxon>
        <taxon>Pseudonocardiales</taxon>
        <taxon>Pseudonocardiaceae</taxon>
        <taxon>Actinoalloteichus</taxon>
    </lineage>
</organism>
<dbReference type="AlphaFoldDB" id="A0AAC9PV22"/>
<dbReference type="InterPro" id="IPR058396">
    <property type="entry name" value="DUF8083"/>
</dbReference>
<protein>
    <recommendedName>
        <fullName evidence="1">DUF8083 domain-containing protein</fullName>
    </recommendedName>
</protein>
<dbReference type="Pfam" id="PF26312">
    <property type="entry name" value="DUF8083"/>
    <property type="match status" value="1"/>
</dbReference>
<evidence type="ECO:0000259" key="1">
    <source>
        <dbReference type="Pfam" id="PF26312"/>
    </source>
</evidence>
<reference evidence="3" key="1">
    <citation type="submission" date="2016-06" db="EMBL/GenBank/DDBJ databases">
        <title>Complete genome sequence of Actinoalloteichus fjordicus DSM 46855 (=ADI127-17), type strain of the new species Actinoalloteichus fjordicus.</title>
        <authorList>
            <person name="Ruckert C."/>
            <person name="Nouioui I."/>
            <person name="Willmese J."/>
            <person name="van Wezel G."/>
            <person name="Klenk H.-P."/>
            <person name="Kalinowski J."/>
            <person name="Zotchev S.B."/>
        </authorList>
    </citation>
    <scope>NUCLEOTIDE SEQUENCE [LARGE SCALE GENOMIC DNA]</scope>
    <source>
        <strain evidence="3">ADI127-7</strain>
    </source>
</reference>
<gene>
    <name evidence="2" type="ORF">UA74_29180</name>
</gene>
<evidence type="ECO:0000313" key="3">
    <source>
        <dbReference type="Proteomes" id="UP000185511"/>
    </source>
</evidence>
<dbReference type="KEGG" id="acad:UA74_29180"/>
<sequence length="338" mass="36938">MRRGTACLNVMPTAVPPQRRPWHDFRVPRPFVAYLRVYEPLSSFDATSRDRLERALRAGPVAPSVVADREREVWLRTQLASPTRLFPGDGVPAGRRLEGLTDVLVIRPEDVVSLDAPGADTGSTVAGDDEESSTAHDLLVCPLDIRARAAAGMVGFLSTASPPLLAEALPMAPDAVRSRAAAVVAEMAGGAVHVVSSTWSVPLPWFSLVDPAARRLVLAPLDDPERRVSWRVPLADARRRAEHAHGVVRESIGPEGPAALLRDTGRWLDHFHPGSALELDYGGLVQLMDDEELSEDTSAQDVHRMVEAFEEGEAAVIAELYEKLRDFWAEVASRERFS</sequence>
<proteinExistence type="predicted"/>
<evidence type="ECO:0000313" key="2">
    <source>
        <dbReference type="EMBL" id="APU17828.1"/>
    </source>
</evidence>
<name>A0AAC9PV22_9PSEU</name>
<feature type="domain" description="DUF8083" evidence="1">
    <location>
        <begin position="31"/>
        <end position="335"/>
    </location>
</feature>